<protein>
    <submittedName>
        <fullName evidence="6">Uncharacterized protein</fullName>
    </submittedName>
</protein>
<comment type="subcellular location">
    <subcellularLocation>
        <location evidence="1">Cytoplasm</location>
    </subcellularLocation>
</comment>
<feature type="compositionally biased region" description="Basic residues" evidence="5">
    <location>
        <begin position="217"/>
        <end position="226"/>
    </location>
</feature>
<dbReference type="GO" id="GO:0030018">
    <property type="term" value="C:Z disc"/>
    <property type="evidence" value="ECO:0007669"/>
    <property type="project" value="TreeGrafter"/>
</dbReference>
<dbReference type="InterPro" id="IPR051976">
    <property type="entry name" value="Synaptopodin_domain"/>
</dbReference>
<dbReference type="Proteomes" id="UP001331515">
    <property type="component" value="Unassembled WGS sequence"/>
</dbReference>
<feature type="compositionally biased region" description="Polar residues" evidence="5">
    <location>
        <begin position="102"/>
        <end position="120"/>
    </location>
</feature>
<dbReference type="PANTHER" id="PTHR24217">
    <property type="entry name" value="PUTATIVE-RELATED"/>
    <property type="match status" value="1"/>
</dbReference>
<evidence type="ECO:0000256" key="4">
    <source>
        <dbReference type="ARBA" id="ARBA00038161"/>
    </source>
</evidence>
<evidence type="ECO:0000256" key="2">
    <source>
        <dbReference type="ARBA" id="ARBA00022490"/>
    </source>
</evidence>
<dbReference type="AlphaFoldDB" id="A0AAN8DP12"/>
<dbReference type="GO" id="GO:0015629">
    <property type="term" value="C:actin cytoskeleton"/>
    <property type="evidence" value="ECO:0007669"/>
    <property type="project" value="TreeGrafter"/>
</dbReference>
<dbReference type="GO" id="GO:0032233">
    <property type="term" value="P:positive regulation of actin filament bundle assembly"/>
    <property type="evidence" value="ECO:0007669"/>
    <property type="project" value="TreeGrafter"/>
</dbReference>
<evidence type="ECO:0000313" key="7">
    <source>
        <dbReference type="Proteomes" id="UP001331515"/>
    </source>
</evidence>
<evidence type="ECO:0000256" key="3">
    <source>
        <dbReference type="ARBA" id="ARBA00022553"/>
    </source>
</evidence>
<keyword evidence="2" id="KW-0963">Cytoplasm</keyword>
<accession>A0AAN8DP12</accession>
<evidence type="ECO:0000256" key="1">
    <source>
        <dbReference type="ARBA" id="ARBA00004496"/>
    </source>
</evidence>
<gene>
    <name evidence="6" type="ORF">CgunFtcFv8_021976</name>
</gene>
<feature type="compositionally biased region" description="Polar residues" evidence="5">
    <location>
        <begin position="152"/>
        <end position="167"/>
    </location>
</feature>
<dbReference type="GO" id="GO:0005634">
    <property type="term" value="C:nucleus"/>
    <property type="evidence" value="ECO:0007669"/>
    <property type="project" value="TreeGrafter"/>
</dbReference>
<comment type="similarity">
    <text evidence="4">Belongs to the synaptopodin family.</text>
</comment>
<dbReference type="EMBL" id="JAURVH010001519">
    <property type="protein sequence ID" value="KAK5926401.1"/>
    <property type="molecule type" value="Genomic_DNA"/>
</dbReference>
<evidence type="ECO:0000256" key="5">
    <source>
        <dbReference type="SAM" id="MobiDB-lite"/>
    </source>
</evidence>
<feature type="compositionally biased region" description="Basic and acidic residues" evidence="5">
    <location>
        <begin position="199"/>
        <end position="216"/>
    </location>
</feature>
<feature type="region of interest" description="Disordered" evidence="5">
    <location>
        <begin position="469"/>
        <end position="491"/>
    </location>
</feature>
<reference evidence="6 7" key="1">
    <citation type="journal article" date="2023" name="Mol. Biol. Evol.">
        <title>Genomics of Secondarily Temperate Adaptation in the Only Non-Antarctic Icefish.</title>
        <authorList>
            <person name="Rivera-Colon A.G."/>
            <person name="Rayamajhi N."/>
            <person name="Minhas B.F."/>
            <person name="Madrigal G."/>
            <person name="Bilyk K.T."/>
            <person name="Yoon V."/>
            <person name="Hune M."/>
            <person name="Gregory S."/>
            <person name="Cheng C.H.C."/>
            <person name="Catchen J.M."/>
        </authorList>
    </citation>
    <scope>NUCLEOTIDE SEQUENCE [LARGE SCALE GENOMIC DNA]</scope>
    <source>
        <tissue evidence="6">White muscle</tissue>
    </source>
</reference>
<feature type="region of interest" description="Disordered" evidence="5">
    <location>
        <begin position="152"/>
        <end position="239"/>
    </location>
</feature>
<feature type="compositionally biased region" description="Low complexity" evidence="5">
    <location>
        <begin position="472"/>
        <end position="491"/>
    </location>
</feature>
<feature type="compositionally biased region" description="Low complexity" evidence="5">
    <location>
        <begin position="180"/>
        <end position="190"/>
    </location>
</feature>
<comment type="caution">
    <text evidence="6">The sequence shown here is derived from an EMBL/GenBank/DDBJ whole genome shotgun (WGS) entry which is preliminary data.</text>
</comment>
<dbReference type="GO" id="GO:0003779">
    <property type="term" value="F:actin binding"/>
    <property type="evidence" value="ECO:0007669"/>
    <property type="project" value="TreeGrafter"/>
</dbReference>
<proteinExistence type="inferred from homology"/>
<feature type="region of interest" description="Disordered" evidence="5">
    <location>
        <begin position="609"/>
        <end position="628"/>
    </location>
</feature>
<feature type="compositionally biased region" description="Basic and acidic residues" evidence="5">
    <location>
        <begin position="1"/>
        <end position="11"/>
    </location>
</feature>
<feature type="region of interest" description="Disordered" evidence="5">
    <location>
        <begin position="1"/>
        <end position="140"/>
    </location>
</feature>
<evidence type="ECO:0000313" key="6">
    <source>
        <dbReference type="EMBL" id="KAK5926401.1"/>
    </source>
</evidence>
<sequence length="628" mass="70160">MDPEIEDRGSHDNLVPWSGSDGSQEPCESYNEDDVSDADYPLDPLPAHIEKSDPESPEQLQSQEWESAGEQQFLPEHSGSKENVQYQEEDDSYLSESRESITESPHMQHSPTSLSPQPECSDSEHFAGQISRPHSRLSLSSVGVAADVTPALTLTTGQPLGASNRQGPGTGNRRVESSEEGGSSEAPPASVFFRISAEAAKHAEKWNSDSDTDPCRPQRHRARSTRLSHDSQSERNVKETKSKCKQIARLLTDAPNPQNKGALLFKKRRQRVKKYTLVSYGTGEIKLDSKDQIEEETEDVRAAGYNFVATSESEFEEEYSVYHQQHNLNLNWASARKMEAETTGRGVSMFERRRKRIDELVSEEEELRNKGLPVETLAEPEHTEAQNIYDNDEMYMHSDQANYMDANAKQHVEYQESFNQMNNQSNVPKPLVPNRTAKPFLGFHISTSAPAMPGGINPVPRKHEPRFKGFGRSRSLSLPRRLNSMPSPRLLSPTSTPGIQAFYLPTQRQTSFQEKVYKPLSPWEAASRSPTCSVDDAFVFQSLPSSVASNVKAAGHRRSLPEPPDEWKRRVSLDPAAVGMGHYHAAPAFQAPFISRTFLPEKPAFYGPPFRPAQPLRPGNRASVGYMG</sequence>
<dbReference type="PANTHER" id="PTHR24217:SF9">
    <property type="entry name" value="SYNAPTOPODIN-2"/>
    <property type="match status" value="1"/>
</dbReference>
<name>A0AAN8DP12_CHAGU</name>
<keyword evidence="3" id="KW-0597">Phosphoprotein</keyword>
<feature type="compositionally biased region" description="Basic and acidic residues" evidence="5">
    <location>
        <begin position="227"/>
        <end position="239"/>
    </location>
</feature>
<organism evidence="6 7">
    <name type="scientific">Champsocephalus gunnari</name>
    <name type="common">Mackerel icefish</name>
    <dbReference type="NCBI Taxonomy" id="52237"/>
    <lineage>
        <taxon>Eukaryota</taxon>
        <taxon>Metazoa</taxon>
        <taxon>Chordata</taxon>
        <taxon>Craniata</taxon>
        <taxon>Vertebrata</taxon>
        <taxon>Euteleostomi</taxon>
        <taxon>Actinopterygii</taxon>
        <taxon>Neopterygii</taxon>
        <taxon>Teleostei</taxon>
        <taxon>Neoteleostei</taxon>
        <taxon>Acanthomorphata</taxon>
        <taxon>Eupercaria</taxon>
        <taxon>Perciformes</taxon>
        <taxon>Notothenioidei</taxon>
        <taxon>Channichthyidae</taxon>
        <taxon>Champsocephalus</taxon>
    </lineage>
</organism>
<keyword evidence="7" id="KW-1185">Reference proteome</keyword>